<protein>
    <recommendedName>
        <fullName evidence="4 10">2-dehydropantoate 2-reductase</fullName>
        <ecNumber evidence="3 10">1.1.1.169</ecNumber>
    </recommendedName>
    <alternativeName>
        <fullName evidence="8 10">Ketopantoate reductase</fullName>
    </alternativeName>
</protein>
<dbReference type="RefSeq" id="WP_186505202.1">
    <property type="nucleotide sequence ID" value="NZ_JACNEP010000002.1"/>
</dbReference>
<accession>A0A8J6LXD8</accession>
<organism evidence="13 14">
    <name type="scientific">Neptunicella marina</name>
    <dbReference type="NCBI Taxonomy" id="2125989"/>
    <lineage>
        <taxon>Bacteria</taxon>
        <taxon>Pseudomonadati</taxon>
        <taxon>Pseudomonadota</taxon>
        <taxon>Gammaproteobacteria</taxon>
        <taxon>Alteromonadales</taxon>
        <taxon>Alteromonadaceae</taxon>
        <taxon>Neptunicella</taxon>
    </lineage>
</organism>
<evidence type="ECO:0000313" key="13">
    <source>
        <dbReference type="EMBL" id="MBC3764720.1"/>
    </source>
</evidence>
<keyword evidence="14" id="KW-1185">Reference proteome</keyword>
<evidence type="ECO:0000256" key="9">
    <source>
        <dbReference type="ARBA" id="ARBA00048793"/>
    </source>
</evidence>
<proteinExistence type="inferred from homology"/>
<dbReference type="InterPro" id="IPR036291">
    <property type="entry name" value="NAD(P)-bd_dom_sf"/>
</dbReference>
<dbReference type="PANTHER" id="PTHR43765:SF2">
    <property type="entry name" value="2-DEHYDROPANTOATE 2-REDUCTASE"/>
    <property type="match status" value="1"/>
</dbReference>
<evidence type="ECO:0000256" key="5">
    <source>
        <dbReference type="ARBA" id="ARBA00022655"/>
    </source>
</evidence>
<evidence type="ECO:0000256" key="4">
    <source>
        <dbReference type="ARBA" id="ARBA00019465"/>
    </source>
</evidence>
<evidence type="ECO:0000256" key="1">
    <source>
        <dbReference type="ARBA" id="ARBA00004994"/>
    </source>
</evidence>
<evidence type="ECO:0000256" key="7">
    <source>
        <dbReference type="ARBA" id="ARBA00023002"/>
    </source>
</evidence>
<dbReference type="PANTHER" id="PTHR43765">
    <property type="entry name" value="2-DEHYDROPANTOATE 2-REDUCTASE-RELATED"/>
    <property type="match status" value="1"/>
</dbReference>
<dbReference type="Pfam" id="PF02558">
    <property type="entry name" value="ApbA"/>
    <property type="match status" value="1"/>
</dbReference>
<dbReference type="InterPro" id="IPR013752">
    <property type="entry name" value="KPA_reductase"/>
</dbReference>
<reference evidence="13" key="2">
    <citation type="submission" date="2020-08" db="EMBL/GenBank/DDBJ databases">
        <authorList>
            <person name="Lai Q."/>
        </authorList>
    </citation>
    <scope>NUCLEOTIDE SEQUENCE</scope>
    <source>
        <strain evidence="13">S27-2</strain>
    </source>
</reference>
<dbReference type="Proteomes" id="UP000601768">
    <property type="component" value="Unassembled WGS sequence"/>
</dbReference>
<dbReference type="Pfam" id="PF08546">
    <property type="entry name" value="ApbA_C"/>
    <property type="match status" value="1"/>
</dbReference>
<evidence type="ECO:0000256" key="3">
    <source>
        <dbReference type="ARBA" id="ARBA00013014"/>
    </source>
</evidence>
<dbReference type="InterPro" id="IPR050838">
    <property type="entry name" value="Ketopantoate_reductase"/>
</dbReference>
<dbReference type="GO" id="GO:0015940">
    <property type="term" value="P:pantothenate biosynthetic process"/>
    <property type="evidence" value="ECO:0007669"/>
    <property type="project" value="UniProtKB-UniPathway"/>
</dbReference>
<dbReference type="GO" id="GO:0008677">
    <property type="term" value="F:2-dehydropantoate 2-reductase activity"/>
    <property type="evidence" value="ECO:0007669"/>
    <property type="project" value="UniProtKB-EC"/>
</dbReference>
<keyword evidence="5 10" id="KW-0566">Pantothenate biosynthesis</keyword>
<name>A0A8J6LXD8_9ALTE</name>
<comment type="catalytic activity">
    <reaction evidence="9 10">
        <text>(R)-pantoate + NADP(+) = 2-dehydropantoate + NADPH + H(+)</text>
        <dbReference type="Rhea" id="RHEA:16233"/>
        <dbReference type="ChEBI" id="CHEBI:11561"/>
        <dbReference type="ChEBI" id="CHEBI:15378"/>
        <dbReference type="ChEBI" id="CHEBI:15980"/>
        <dbReference type="ChEBI" id="CHEBI:57783"/>
        <dbReference type="ChEBI" id="CHEBI:58349"/>
        <dbReference type="EC" id="1.1.1.169"/>
    </reaction>
</comment>
<evidence type="ECO:0000256" key="6">
    <source>
        <dbReference type="ARBA" id="ARBA00022857"/>
    </source>
</evidence>
<comment type="caution">
    <text evidence="13">The sequence shown here is derived from an EMBL/GenBank/DDBJ whole genome shotgun (WGS) entry which is preliminary data.</text>
</comment>
<dbReference type="SUPFAM" id="SSF48179">
    <property type="entry name" value="6-phosphogluconate dehydrogenase C-terminal domain-like"/>
    <property type="match status" value="1"/>
</dbReference>
<comment type="function">
    <text evidence="10">Catalyzes the NADPH-dependent reduction of ketopantoate into pantoic acid.</text>
</comment>
<feature type="domain" description="Ketopantoate reductase C-terminal" evidence="12">
    <location>
        <begin position="180"/>
        <end position="320"/>
    </location>
</feature>
<reference evidence="13" key="1">
    <citation type="journal article" date="2018" name="Int. J. Syst. Evol. Microbiol.">
        <title>Neptunicella marina gen. nov., sp. nov., isolated from surface seawater.</title>
        <authorList>
            <person name="Liu X."/>
            <person name="Lai Q."/>
            <person name="Du Y."/>
            <person name="Zhang X."/>
            <person name="Liu Z."/>
            <person name="Sun F."/>
            <person name="Shao Z."/>
        </authorList>
    </citation>
    <scope>NUCLEOTIDE SEQUENCE</scope>
    <source>
        <strain evidence="13">S27-2</strain>
    </source>
</reference>
<evidence type="ECO:0000256" key="10">
    <source>
        <dbReference type="RuleBase" id="RU362068"/>
    </source>
</evidence>
<keyword evidence="6 10" id="KW-0521">NADP</keyword>
<dbReference type="GO" id="GO:0050661">
    <property type="term" value="F:NADP binding"/>
    <property type="evidence" value="ECO:0007669"/>
    <property type="project" value="TreeGrafter"/>
</dbReference>
<dbReference type="EC" id="1.1.1.169" evidence="3 10"/>
<evidence type="ECO:0000259" key="12">
    <source>
        <dbReference type="Pfam" id="PF08546"/>
    </source>
</evidence>
<evidence type="ECO:0000313" key="14">
    <source>
        <dbReference type="Proteomes" id="UP000601768"/>
    </source>
</evidence>
<dbReference type="InterPro" id="IPR003710">
    <property type="entry name" value="ApbA"/>
</dbReference>
<dbReference type="GO" id="GO:0005737">
    <property type="term" value="C:cytoplasm"/>
    <property type="evidence" value="ECO:0007669"/>
    <property type="project" value="TreeGrafter"/>
</dbReference>
<dbReference type="InterPro" id="IPR013328">
    <property type="entry name" value="6PGD_dom2"/>
</dbReference>
<feature type="domain" description="Ketopantoate reductase N-terminal" evidence="11">
    <location>
        <begin position="5"/>
        <end position="143"/>
    </location>
</feature>
<dbReference type="UniPathway" id="UPA00028">
    <property type="reaction ID" value="UER00004"/>
</dbReference>
<dbReference type="NCBIfam" id="TIGR00745">
    <property type="entry name" value="apbA_panE"/>
    <property type="match status" value="1"/>
</dbReference>
<dbReference type="EMBL" id="JACNEP010000002">
    <property type="protein sequence ID" value="MBC3764720.1"/>
    <property type="molecule type" value="Genomic_DNA"/>
</dbReference>
<keyword evidence="7 10" id="KW-0560">Oxidoreductase</keyword>
<dbReference type="InterPro" id="IPR008927">
    <property type="entry name" value="6-PGluconate_DH-like_C_sf"/>
</dbReference>
<gene>
    <name evidence="13" type="ORF">H8B19_02455</name>
</gene>
<evidence type="ECO:0000259" key="11">
    <source>
        <dbReference type="Pfam" id="PF02558"/>
    </source>
</evidence>
<dbReference type="InterPro" id="IPR013332">
    <property type="entry name" value="KPR_N"/>
</dbReference>
<dbReference type="Gene3D" id="3.40.50.720">
    <property type="entry name" value="NAD(P)-binding Rossmann-like Domain"/>
    <property type="match status" value="1"/>
</dbReference>
<dbReference type="AlphaFoldDB" id="A0A8J6LXD8"/>
<dbReference type="SUPFAM" id="SSF51735">
    <property type="entry name" value="NAD(P)-binding Rossmann-fold domains"/>
    <property type="match status" value="1"/>
</dbReference>
<sequence>MKQHLVFGAGLIGTYIGCMLNEMGCRVSLIGRQLWLEQFDSTFSLTDYQQHQLLTALPNWQDLAGKQVSNKELKKADIVWLTVKCTGLESALHELIPFVHPDTTIVACQNGLGSDVLIQQFFPANKLLKAIVGFNVVKTDSGLHKSTEGDLYLETGDKREGEQLASLFNHPLFLAKSIDNIEAMQWAKLQLNLANAVNAVADIPVKQMLLQRPYRQIIAQLMRELLAVTNEKQLTLPQLTRVKASWLPGILSLPDWLFKRVANQMLQIDEDAYTSMWWDIKNNKRTEIDFLNSQLVKQAELVDIATPVNRRLVKLVRDIEAGITENGIGAASLHNMLLSPVNNRSQS</sequence>
<comment type="similarity">
    <text evidence="2 10">Belongs to the ketopantoate reductase family.</text>
</comment>
<evidence type="ECO:0000256" key="2">
    <source>
        <dbReference type="ARBA" id="ARBA00007870"/>
    </source>
</evidence>
<evidence type="ECO:0000256" key="8">
    <source>
        <dbReference type="ARBA" id="ARBA00032024"/>
    </source>
</evidence>
<dbReference type="Gene3D" id="1.10.1040.10">
    <property type="entry name" value="N-(1-d-carboxylethyl)-l-norvaline Dehydrogenase, domain 2"/>
    <property type="match status" value="1"/>
</dbReference>
<comment type="pathway">
    <text evidence="1 10">Cofactor biosynthesis; (R)-pantothenate biosynthesis; (R)-pantoate from 3-methyl-2-oxobutanoate: step 2/2.</text>
</comment>